<dbReference type="InterPro" id="IPR050179">
    <property type="entry name" value="Trans_hexapeptide_repeat"/>
</dbReference>
<dbReference type="CDD" id="cd04647">
    <property type="entry name" value="LbH_MAT_like"/>
    <property type="match status" value="1"/>
</dbReference>
<dbReference type="Proteomes" id="UP000075766">
    <property type="component" value="Unassembled WGS sequence"/>
</dbReference>
<keyword evidence="2" id="KW-0808">Transferase</keyword>
<accession>A0ABR5VGG1</accession>
<dbReference type="SUPFAM" id="SSF51161">
    <property type="entry name" value="Trimeric LpxA-like enzymes"/>
    <property type="match status" value="1"/>
</dbReference>
<proteinExistence type="inferred from homology"/>
<keyword evidence="3" id="KW-0012">Acyltransferase</keyword>
<comment type="similarity">
    <text evidence="1">Belongs to the transferase hexapeptide repeat family.</text>
</comment>
<evidence type="ECO:0000256" key="2">
    <source>
        <dbReference type="ARBA" id="ARBA00022679"/>
    </source>
</evidence>
<dbReference type="PANTHER" id="PTHR43300">
    <property type="entry name" value="ACETYLTRANSFERASE"/>
    <property type="match status" value="1"/>
</dbReference>
<reference evidence="4 5" key="1">
    <citation type="submission" date="2016-02" db="EMBL/GenBank/DDBJ databases">
        <title>Genome sequence of Marichromatium gracile YL-28, a purple sulfur bacterium.</title>
        <authorList>
            <person name="Zhao C."/>
            <person name="Hong X."/>
            <person name="Chen S."/>
            <person name="Yang S."/>
        </authorList>
    </citation>
    <scope>NUCLEOTIDE SEQUENCE [LARGE SCALE GENOMIC DNA]</scope>
    <source>
        <strain evidence="4 5">YL28</strain>
    </source>
</reference>
<dbReference type="PANTHER" id="PTHR43300:SF12">
    <property type="entry name" value="CHLORAMPHENICOL ACETYLTRANSFERASE"/>
    <property type="match status" value="1"/>
</dbReference>
<protein>
    <submittedName>
        <fullName evidence="4">Galactoside O-acetyltransferase</fullName>
    </submittedName>
</protein>
<keyword evidence="5" id="KW-1185">Reference proteome</keyword>
<dbReference type="EMBL" id="LSYU01000048">
    <property type="protein sequence ID" value="KXX64672.1"/>
    <property type="molecule type" value="Genomic_DNA"/>
</dbReference>
<organism evidence="4 5">
    <name type="scientific">Marichromatium gracile</name>
    <name type="common">Chromatium gracile</name>
    <dbReference type="NCBI Taxonomy" id="1048"/>
    <lineage>
        <taxon>Bacteria</taxon>
        <taxon>Pseudomonadati</taxon>
        <taxon>Pseudomonadota</taxon>
        <taxon>Gammaproteobacteria</taxon>
        <taxon>Chromatiales</taxon>
        <taxon>Chromatiaceae</taxon>
        <taxon>Marichromatium</taxon>
    </lineage>
</organism>
<name>A0ABR5VGG1_MARGR</name>
<dbReference type="RefSeq" id="WP_005221844.1">
    <property type="nucleotide sequence ID" value="NZ_LSYU01000048.1"/>
</dbReference>
<comment type="caution">
    <text evidence="4">The sequence shown here is derived from an EMBL/GenBank/DDBJ whole genome shotgun (WGS) entry which is preliminary data.</text>
</comment>
<gene>
    <name evidence="4" type="ORF">AY586_12750</name>
</gene>
<evidence type="ECO:0000256" key="3">
    <source>
        <dbReference type="ARBA" id="ARBA00023315"/>
    </source>
</evidence>
<evidence type="ECO:0000313" key="5">
    <source>
        <dbReference type="Proteomes" id="UP000075766"/>
    </source>
</evidence>
<dbReference type="Gene3D" id="2.160.10.10">
    <property type="entry name" value="Hexapeptide repeat proteins"/>
    <property type="match status" value="1"/>
</dbReference>
<sequence length="190" mass="19728">MAMLERAEVEALGFAGVGRDVEISERAVFYGASRITLGDAVRIDDFCVVSAGAGGIAIGSHVHLAVGCTLIGAARISLEDFSGLSSRVSVYSSSDDYSGAALTNPTVPDCYRAVAHGEVRLGRHAIVGAGSVILPGVTLEEGVAVGALSLVTKRCAAFGIYAGRPARRVKERSRELLRLEAALLGEDAPR</sequence>
<evidence type="ECO:0000256" key="1">
    <source>
        <dbReference type="ARBA" id="ARBA00007274"/>
    </source>
</evidence>
<evidence type="ECO:0000313" key="4">
    <source>
        <dbReference type="EMBL" id="KXX64672.1"/>
    </source>
</evidence>
<dbReference type="InterPro" id="IPR011004">
    <property type="entry name" value="Trimer_LpxA-like_sf"/>
</dbReference>